<gene>
    <name evidence="2" type="ORF">CXG81DRAFT_6494</name>
</gene>
<feature type="domain" description="AB hydrolase-1" evidence="1">
    <location>
        <begin position="8"/>
        <end position="121"/>
    </location>
</feature>
<protein>
    <recommendedName>
        <fullName evidence="1">AB hydrolase-1 domain-containing protein</fullName>
    </recommendedName>
</protein>
<dbReference type="Gene3D" id="3.40.50.1820">
    <property type="entry name" value="alpha/beta hydrolase"/>
    <property type="match status" value="1"/>
</dbReference>
<dbReference type="EMBL" id="ML014216">
    <property type="protein sequence ID" value="RKP00431.1"/>
    <property type="molecule type" value="Genomic_DNA"/>
</dbReference>
<name>A0A4P9X614_9FUNG</name>
<accession>A0A4P9X614</accession>
<dbReference type="InterPro" id="IPR029058">
    <property type="entry name" value="AB_hydrolase_fold"/>
</dbReference>
<evidence type="ECO:0000313" key="2">
    <source>
        <dbReference type="EMBL" id="RKP00431.1"/>
    </source>
</evidence>
<evidence type="ECO:0000313" key="3">
    <source>
        <dbReference type="Proteomes" id="UP000274922"/>
    </source>
</evidence>
<sequence length="224" mass="24978">FHAPRHQMVLCHGLFGYDVRGPRFLGPLRVHYWSGIAEALQRLGCNVLIARVPPVGDVRTRAWTLRRFLERHACDHTTNLVGYSMGGLDSRYLLTHCPPKNLRIPSLTTVSTPHRGSPFMDWCRDVLGVGYVLSGHDASPLLAKASWPFDSAGFSNLTRDFCARFNLLTPDQPHVQYFSYGAMVQNPLASYKPLALSHSIVAQAEGENDGMVSLRSARWGTWCG</sequence>
<proteinExistence type="predicted"/>
<dbReference type="Proteomes" id="UP000274922">
    <property type="component" value="Unassembled WGS sequence"/>
</dbReference>
<dbReference type="InterPro" id="IPR000073">
    <property type="entry name" value="AB_hydrolase_1"/>
</dbReference>
<reference evidence="3" key="1">
    <citation type="journal article" date="2018" name="Nat. Microbiol.">
        <title>Leveraging single-cell genomics to expand the fungal tree of life.</title>
        <authorList>
            <person name="Ahrendt S.R."/>
            <person name="Quandt C.A."/>
            <person name="Ciobanu D."/>
            <person name="Clum A."/>
            <person name="Salamov A."/>
            <person name="Andreopoulos B."/>
            <person name="Cheng J.F."/>
            <person name="Woyke T."/>
            <person name="Pelin A."/>
            <person name="Henrissat B."/>
            <person name="Reynolds N.K."/>
            <person name="Benny G.L."/>
            <person name="Smith M.E."/>
            <person name="James T.Y."/>
            <person name="Grigoriev I.V."/>
        </authorList>
    </citation>
    <scope>NUCLEOTIDE SEQUENCE [LARGE SCALE GENOMIC DNA]</scope>
    <source>
        <strain evidence="3">ATCC 52028</strain>
    </source>
</reference>
<evidence type="ECO:0000259" key="1">
    <source>
        <dbReference type="Pfam" id="PF00561"/>
    </source>
</evidence>
<keyword evidence="3" id="KW-1185">Reference proteome</keyword>
<dbReference type="Pfam" id="PF00561">
    <property type="entry name" value="Abhydrolase_1"/>
    <property type="match status" value="1"/>
</dbReference>
<dbReference type="STRING" id="1555241.A0A4P9X614"/>
<organism evidence="2 3">
    <name type="scientific">Caulochytrium protostelioides</name>
    <dbReference type="NCBI Taxonomy" id="1555241"/>
    <lineage>
        <taxon>Eukaryota</taxon>
        <taxon>Fungi</taxon>
        <taxon>Fungi incertae sedis</taxon>
        <taxon>Chytridiomycota</taxon>
        <taxon>Chytridiomycota incertae sedis</taxon>
        <taxon>Chytridiomycetes</taxon>
        <taxon>Caulochytriales</taxon>
        <taxon>Caulochytriaceae</taxon>
        <taxon>Caulochytrium</taxon>
    </lineage>
</organism>
<feature type="non-terminal residue" evidence="2">
    <location>
        <position position="1"/>
    </location>
</feature>
<dbReference type="OrthoDB" id="5592486at2759"/>
<feature type="non-terminal residue" evidence="2">
    <location>
        <position position="224"/>
    </location>
</feature>
<dbReference type="SUPFAM" id="SSF53474">
    <property type="entry name" value="alpha/beta-Hydrolases"/>
    <property type="match status" value="1"/>
</dbReference>
<dbReference type="AlphaFoldDB" id="A0A4P9X614"/>